<proteinExistence type="predicted"/>
<gene>
    <name evidence="1" type="ORF">AZOBR_40029</name>
</gene>
<name>A0A9P1NKQ7_9PROT</name>
<dbReference type="EMBL" id="HE577327">
    <property type="protein sequence ID" value="CCC96860.1"/>
    <property type="molecule type" value="Genomic_DNA"/>
</dbReference>
<reference evidence="1 2" key="1">
    <citation type="journal article" date="2011" name="PLoS Genet.">
        <title>Azospirillum genomes reveal transition of bacteria from aquatic to terrestrial environments.</title>
        <authorList>
            <person name="Wisniewski-Dye F."/>
            <person name="Borziak K."/>
            <person name="Khalsa-Moyers G."/>
            <person name="Alexandre G."/>
            <person name="Sukharnikov L.O."/>
            <person name="Wuichet K."/>
            <person name="Hurst G.B."/>
            <person name="McDonald W.H."/>
            <person name="Robertson J.S."/>
            <person name="Barbe V."/>
            <person name="Calteau A."/>
            <person name="Rouy Z."/>
            <person name="Mangenot S."/>
            <person name="Prigent-Combaret C."/>
            <person name="Normand P."/>
            <person name="Boyer M."/>
            <person name="Siguier P."/>
            <person name="Dessaux Y."/>
            <person name="Elmerich C."/>
            <person name="Condemine G."/>
            <person name="Krishnen G."/>
            <person name="Kennedy I."/>
            <person name="Paterson A.H."/>
            <person name="Gonzalez V."/>
            <person name="Mavingui P."/>
            <person name="Zhulin I.B."/>
        </authorList>
    </citation>
    <scope>NUCLEOTIDE SEQUENCE [LARGE SCALE GENOMIC DNA]</scope>
    <source>
        <strain evidence="1 2">Sp245</strain>
    </source>
</reference>
<evidence type="ECO:0000313" key="1">
    <source>
        <dbReference type="EMBL" id="CCC96860.1"/>
    </source>
</evidence>
<dbReference type="AlphaFoldDB" id="A0A9P1NKQ7"/>
<dbReference type="KEGG" id="abs:AZOBR_40029"/>
<sequence length="113" mass="12668">MVAHAALAPLFRWLISGRRMPSFGKTGLADIRSKPMRVRWTDGLAQVILRDRRVFPCLIHGSTTATSLPGRRIRPVGFGGWPRSAAMSIWTWRTLPRRSKAWGGVSSNNWRAG</sequence>
<accession>A0A9P1NKQ7</accession>
<organism evidence="1 2">
    <name type="scientific">Azospirillum baldaniorum</name>
    <dbReference type="NCBI Taxonomy" id="1064539"/>
    <lineage>
        <taxon>Bacteria</taxon>
        <taxon>Pseudomonadati</taxon>
        <taxon>Pseudomonadota</taxon>
        <taxon>Alphaproteobacteria</taxon>
        <taxon>Rhodospirillales</taxon>
        <taxon>Azospirillaceae</taxon>
        <taxon>Azospirillum</taxon>
    </lineage>
</organism>
<protein>
    <submittedName>
        <fullName evidence="1">Uncharacterized protein</fullName>
    </submittedName>
</protein>
<evidence type="ECO:0000313" key="2">
    <source>
        <dbReference type="Proteomes" id="UP000007319"/>
    </source>
</evidence>
<dbReference type="Proteomes" id="UP000007319">
    <property type="component" value="Chromosome"/>
</dbReference>
<keyword evidence="2" id="KW-1185">Reference proteome</keyword>